<feature type="transmembrane region" description="Helical" evidence="5">
    <location>
        <begin position="120"/>
        <end position="141"/>
    </location>
</feature>
<dbReference type="Gene3D" id="1.20.1250.20">
    <property type="entry name" value="MFS general substrate transporter like domains"/>
    <property type="match status" value="2"/>
</dbReference>
<dbReference type="InterPro" id="IPR036259">
    <property type="entry name" value="MFS_trans_sf"/>
</dbReference>
<proteinExistence type="predicted"/>
<dbReference type="PROSITE" id="PS50850">
    <property type="entry name" value="MFS"/>
    <property type="match status" value="1"/>
</dbReference>
<feature type="transmembrane region" description="Helical" evidence="5">
    <location>
        <begin position="252"/>
        <end position="270"/>
    </location>
</feature>
<feature type="transmembrane region" description="Helical" evidence="5">
    <location>
        <begin position="337"/>
        <end position="358"/>
    </location>
</feature>
<feature type="transmembrane region" description="Helical" evidence="5">
    <location>
        <begin position="224"/>
        <end position="240"/>
    </location>
</feature>
<dbReference type="GO" id="GO:0022857">
    <property type="term" value="F:transmembrane transporter activity"/>
    <property type="evidence" value="ECO:0007669"/>
    <property type="project" value="InterPro"/>
</dbReference>
<dbReference type="PANTHER" id="PTHR23514">
    <property type="entry name" value="BYPASS OF STOP CODON PROTEIN 6"/>
    <property type="match status" value="1"/>
</dbReference>
<dbReference type="InterPro" id="IPR011701">
    <property type="entry name" value="MFS"/>
</dbReference>
<keyword evidence="2 5" id="KW-0812">Transmembrane</keyword>
<feature type="transmembrane region" description="Helical" evidence="5">
    <location>
        <begin position="56"/>
        <end position="75"/>
    </location>
</feature>
<evidence type="ECO:0000313" key="7">
    <source>
        <dbReference type="EMBL" id="BFG69159.1"/>
    </source>
</evidence>
<dbReference type="SUPFAM" id="SSF103473">
    <property type="entry name" value="MFS general substrate transporter"/>
    <property type="match status" value="1"/>
</dbReference>
<feature type="transmembrane region" description="Helical" evidence="5">
    <location>
        <begin position="25"/>
        <end position="44"/>
    </location>
</feature>
<dbReference type="CDD" id="cd17393">
    <property type="entry name" value="MFS_MosC_like"/>
    <property type="match status" value="1"/>
</dbReference>
<protein>
    <submittedName>
        <fullName evidence="7">MFS transporter</fullName>
    </submittedName>
</protein>
<evidence type="ECO:0000256" key="1">
    <source>
        <dbReference type="ARBA" id="ARBA00004141"/>
    </source>
</evidence>
<feature type="transmembrane region" description="Helical" evidence="5">
    <location>
        <begin position="276"/>
        <end position="295"/>
    </location>
</feature>
<dbReference type="GO" id="GO:0016020">
    <property type="term" value="C:membrane"/>
    <property type="evidence" value="ECO:0007669"/>
    <property type="project" value="UniProtKB-SubCell"/>
</dbReference>
<evidence type="ECO:0000256" key="5">
    <source>
        <dbReference type="SAM" id="Phobius"/>
    </source>
</evidence>
<evidence type="ECO:0000259" key="6">
    <source>
        <dbReference type="PROSITE" id="PS50850"/>
    </source>
</evidence>
<comment type="subcellular location">
    <subcellularLocation>
        <location evidence="1">Membrane</location>
        <topology evidence="1">Multi-pass membrane protein</topology>
    </subcellularLocation>
</comment>
<evidence type="ECO:0000256" key="3">
    <source>
        <dbReference type="ARBA" id="ARBA00022989"/>
    </source>
</evidence>
<dbReference type="InterPro" id="IPR051788">
    <property type="entry name" value="MFS_Transporter"/>
</dbReference>
<keyword evidence="4 5" id="KW-0472">Membrane</keyword>
<evidence type="ECO:0000256" key="4">
    <source>
        <dbReference type="ARBA" id="ARBA00023136"/>
    </source>
</evidence>
<accession>A0AAT9GEV2</accession>
<reference evidence="7" key="1">
    <citation type="submission" date="2024-02" db="EMBL/GenBank/DDBJ databases">
        <title>Sediminibacterium planktonica sp. nov. and Sediminibacterium longus sp. nov., isolated from surface lake and river water.</title>
        <authorList>
            <person name="Watanabe K."/>
            <person name="Takemine S."/>
            <person name="Ishii Y."/>
            <person name="Ogata Y."/>
            <person name="Shindo C."/>
            <person name="Suda W."/>
        </authorList>
    </citation>
    <scope>NUCLEOTIDE SEQUENCE</scope>
    <source>
        <strain evidence="7">KACHI17</strain>
    </source>
</reference>
<name>A0AAT9GEV2_9BACT</name>
<dbReference type="AlphaFoldDB" id="A0AAT9GEV2"/>
<evidence type="ECO:0000256" key="2">
    <source>
        <dbReference type="ARBA" id="ARBA00022692"/>
    </source>
</evidence>
<dbReference type="Pfam" id="PF07690">
    <property type="entry name" value="MFS_1"/>
    <property type="match status" value="1"/>
</dbReference>
<gene>
    <name evidence="7" type="ORF">KACHI17_00400</name>
</gene>
<dbReference type="EMBL" id="AP029612">
    <property type="protein sequence ID" value="BFG69159.1"/>
    <property type="molecule type" value="Genomic_DNA"/>
</dbReference>
<dbReference type="PANTHER" id="PTHR23514:SF13">
    <property type="entry name" value="INNER MEMBRANE PROTEIN YBJJ"/>
    <property type="match status" value="1"/>
</dbReference>
<keyword evidence="3 5" id="KW-1133">Transmembrane helix</keyword>
<feature type="transmembrane region" description="Helical" evidence="5">
    <location>
        <begin position="147"/>
        <end position="166"/>
    </location>
</feature>
<feature type="transmembrane region" description="Helical" evidence="5">
    <location>
        <begin position="307"/>
        <end position="331"/>
    </location>
</feature>
<feature type="domain" description="Major facilitator superfamily (MFS) profile" evidence="6">
    <location>
        <begin position="1"/>
        <end position="362"/>
    </location>
</feature>
<organism evidence="7">
    <name type="scientific">Sediminibacterium sp. KACHI17</name>
    <dbReference type="NCBI Taxonomy" id="1751071"/>
    <lineage>
        <taxon>Bacteria</taxon>
        <taxon>Pseudomonadati</taxon>
        <taxon>Bacteroidota</taxon>
        <taxon>Chitinophagia</taxon>
        <taxon>Chitinophagales</taxon>
        <taxon>Chitinophagaceae</taxon>
        <taxon>Sediminibacterium</taxon>
    </lineage>
</organism>
<feature type="transmembrane region" description="Helical" evidence="5">
    <location>
        <begin position="81"/>
        <end position="99"/>
    </location>
</feature>
<dbReference type="InterPro" id="IPR020846">
    <property type="entry name" value="MFS_dom"/>
</dbReference>
<feature type="transmembrane region" description="Helical" evidence="5">
    <location>
        <begin position="186"/>
        <end position="204"/>
    </location>
</feature>
<sequence>MAGICFASWASRIPDIKLQLGLSDAGLGAVLLALPCGLMLSLPLSGWAVTRFSSKTMVTIAAVGYPLTLILIGLVSATWQLAGVLFVFGIFGNLYNISANTQAVGVESLYQRSIMATFHGIWSLAGFSGAAVGTFMIAQGIAPLHHFMIVCICCLVVVLLAQGKILPEDAKSADKTPLFAKPDATILRLGLIAFGCLVCEGTMFDWSGVYFQKVVKAPQELVTLGYSVFMGTMATGRFVGDKLVTRFGIQQMLQISGIVICSGLSVAVLFPTLIPATIGFFLVGFGVSSVVPLVYSATGKSTTMSPGVALAAVSTIGFLGFLIGPPLIGFIAEIAGLRWSFTVIAMVGLSTTIMATFMKWDR</sequence>